<dbReference type="InterPro" id="IPR050582">
    <property type="entry name" value="HAD-like_SerB"/>
</dbReference>
<dbReference type="InterPro" id="IPR036412">
    <property type="entry name" value="HAD-like_sf"/>
</dbReference>
<comment type="catalytic activity">
    <reaction evidence="12">
        <text>O-phospho-D-serine + H2O = D-serine + phosphate</text>
        <dbReference type="Rhea" id="RHEA:24873"/>
        <dbReference type="ChEBI" id="CHEBI:15377"/>
        <dbReference type="ChEBI" id="CHEBI:35247"/>
        <dbReference type="ChEBI" id="CHEBI:43474"/>
        <dbReference type="ChEBI" id="CHEBI:58680"/>
        <dbReference type="EC" id="3.1.3.3"/>
    </reaction>
</comment>
<dbReference type="InterPro" id="IPR023214">
    <property type="entry name" value="HAD_sf"/>
</dbReference>
<evidence type="ECO:0000256" key="6">
    <source>
        <dbReference type="ARBA" id="ARBA00022723"/>
    </source>
</evidence>
<dbReference type="NCBIfam" id="TIGR00338">
    <property type="entry name" value="serB"/>
    <property type="match status" value="1"/>
</dbReference>
<dbReference type="Gene3D" id="3.40.50.1000">
    <property type="entry name" value="HAD superfamily/HAD-like"/>
    <property type="match status" value="1"/>
</dbReference>
<evidence type="ECO:0000256" key="8">
    <source>
        <dbReference type="ARBA" id="ARBA00022842"/>
    </source>
</evidence>
<evidence type="ECO:0000256" key="9">
    <source>
        <dbReference type="ARBA" id="ARBA00023299"/>
    </source>
</evidence>
<protein>
    <recommendedName>
        <fullName evidence="4">phosphoserine phosphatase</fullName>
        <ecNumber evidence="4">3.1.3.3</ecNumber>
    </recommendedName>
    <alternativeName>
        <fullName evidence="10">O-phosphoserine phosphohydrolase</fullName>
    </alternativeName>
</protein>
<evidence type="ECO:0000256" key="10">
    <source>
        <dbReference type="ARBA" id="ARBA00031693"/>
    </source>
</evidence>
<dbReference type="Pfam" id="PF12710">
    <property type="entry name" value="HAD"/>
    <property type="match status" value="1"/>
</dbReference>
<evidence type="ECO:0000256" key="5">
    <source>
        <dbReference type="ARBA" id="ARBA00022605"/>
    </source>
</evidence>
<evidence type="ECO:0000256" key="13">
    <source>
        <dbReference type="PIRSR" id="PIRSR604469-1"/>
    </source>
</evidence>
<evidence type="ECO:0000256" key="7">
    <source>
        <dbReference type="ARBA" id="ARBA00022801"/>
    </source>
</evidence>
<organism evidence="14 15">
    <name type="scientific">Luteococcus japonicus LSP_Lj1</name>
    <dbReference type="NCBI Taxonomy" id="1255658"/>
    <lineage>
        <taxon>Bacteria</taxon>
        <taxon>Bacillati</taxon>
        <taxon>Actinomycetota</taxon>
        <taxon>Actinomycetes</taxon>
        <taxon>Propionibacteriales</taxon>
        <taxon>Propionibacteriaceae</taxon>
        <taxon>Luteococcus</taxon>
    </lineage>
</organism>
<dbReference type="GO" id="GO:0005737">
    <property type="term" value="C:cytoplasm"/>
    <property type="evidence" value="ECO:0007669"/>
    <property type="project" value="TreeGrafter"/>
</dbReference>
<dbReference type="SFLD" id="SFLDS00003">
    <property type="entry name" value="Haloacid_Dehalogenase"/>
    <property type="match status" value="1"/>
</dbReference>
<evidence type="ECO:0000313" key="15">
    <source>
        <dbReference type="Proteomes" id="UP000188342"/>
    </source>
</evidence>
<evidence type="ECO:0000256" key="2">
    <source>
        <dbReference type="ARBA" id="ARBA00005135"/>
    </source>
</evidence>
<dbReference type="SFLD" id="SFLDG01136">
    <property type="entry name" value="C1.6:_Phosphoserine_Phosphatas"/>
    <property type="match status" value="1"/>
</dbReference>
<dbReference type="RefSeq" id="WP_245995647.1">
    <property type="nucleotide sequence ID" value="NZ_FUKQ01000056.1"/>
</dbReference>
<dbReference type="GO" id="GO:0006564">
    <property type="term" value="P:L-serine biosynthetic process"/>
    <property type="evidence" value="ECO:0007669"/>
    <property type="project" value="UniProtKB-KW"/>
</dbReference>
<comment type="catalytic activity">
    <reaction evidence="11">
        <text>O-phospho-L-serine + H2O = L-serine + phosphate</text>
        <dbReference type="Rhea" id="RHEA:21208"/>
        <dbReference type="ChEBI" id="CHEBI:15377"/>
        <dbReference type="ChEBI" id="CHEBI:33384"/>
        <dbReference type="ChEBI" id="CHEBI:43474"/>
        <dbReference type="ChEBI" id="CHEBI:57524"/>
        <dbReference type="EC" id="3.1.3.3"/>
    </reaction>
</comment>
<dbReference type="EMBL" id="FUKQ01000056">
    <property type="protein sequence ID" value="SJN44067.1"/>
    <property type="molecule type" value="Genomic_DNA"/>
</dbReference>
<evidence type="ECO:0000256" key="1">
    <source>
        <dbReference type="ARBA" id="ARBA00001946"/>
    </source>
</evidence>
<accession>A0A1R4KIP6</accession>
<dbReference type="SFLD" id="SFLDF00029">
    <property type="entry name" value="phosphoserine_phosphatase"/>
    <property type="match status" value="1"/>
</dbReference>
<comment type="pathway">
    <text evidence="2">Amino-acid biosynthesis; L-serine biosynthesis; L-serine from 3-phospho-D-glycerate: step 3/3.</text>
</comment>
<feature type="active site" description="Proton donor" evidence="13">
    <location>
        <position position="91"/>
    </location>
</feature>
<evidence type="ECO:0000256" key="3">
    <source>
        <dbReference type="ARBA" id="ARBA00009184"/>
    </source>
</evidence>
<keyword evidence="7 14" id="KW-0378">Hydrolase</keyword>
<dbReference type="STRING" id="1255658.FM114_14790"/>
<keyword evidence="5" id="KW-0028">Amino-acid biosynthesis</keyword>
<dbReference type="PANTHER" id="PTHR43344">
    <property type="entry name" value="PHOSPHOSERINE PHOSPHATASE"/>
    <property type="match status" value="1"/>
</dbReference>
<dbReference type="EC" id="3.1.3.3" evidence="4"/>
<dbReference type="AlphaFoldDB" id="A0A1R4KIP6"/>
<dbReference type="InterPro" id="IPR004469">
    <property type="entry name" value="PSP"/>
</dbReference>
<evidence type="ECO:0000256" key="11">
    <source>
        <dbReference type="ARBA" id="ARBA00048138"/>
    </source>
</evidence>
<dbReference type="PANTHER" id="PTHR43344:SF2">
    <property type="entry name" value="PHOSPHOSERINE PHOSPHATASE"/>
    <property type="match status" value="1"/>
</dbReference>
<feature type="active site" description="Nucleophile" evidence="13">
    <location>
        <position position="89"/>
    </location>
</feature>
<comment type="cofactor">
    <cofactor evidence="1">
        <name>Mg(2+)</name>
        <dbReference type="ChEBI" id="CHEBI:18420"/>
    </cofactor>
</comment>
<reference evidence="14 15" key="1">
    <citation type="submission" date="2017-02" db="EMBL/GenBank/DDBJ databases">
        <authorList>
            <person name="Peterson S.W."/>
        </authorList>
    </citation>
    <scope>NUCLEOTIDE SEQUENCE [LARGE SCALE GENOMIC DNA]</scope>
    <source>
        <strain evidence="14 15">LSP_Lj1</strain>
    </source>
</reference>
<keyword evidence="9" id="KW-0718">Serine biosynthesis</keyword>
<evidence type="ECO:0000256" key="4">
    <source>
        <dbReference type="ARBA" id="ARBA00012640"/>
    </source>
</evidence>
<proteinExistence type="inferred from homology"/>
<dbReference type="NCBIfam" id="TIGR01488">
    <property type="entry name" value="HAD-SF-IB"/>
    <property type="match status" value="1"/>
</dbReference>
<dbReference type="SFLD" id="SFLDG01137">
    <property type="entry name" value="C1.6.1:_Phosphoserine_Phosphat"/>
    <property type="match status" value="1"/>
</dbReference>
<evidence type="ECO:0000313" key="14">
    <source>
        <dbReference type="EMBL" id="SJN44067.1"/>
    </source>
</evidence>
<keyword evidence="8" id="KW-0460">Magnesium</keyword>
<keyword evidence="6" id="KW-0479">Metal-binding</keyword>
<comment type="similarity">
    <text evidence="3">Belongs to the HAD-like hydrolase superfamily. SerB family.</text>
</comment>
<evidence type="ECO:0000256" key="12">
    <source>
        <dbReference type="ARBA" id="ARBA00048523"/>
    </source>
</evidence>
<name>A0A1R4KIP6_9ACTN</name>
<gene>
    <name evidence="14" type="ORF">FM114_14790</name>
</gene>
<keyword evidence="15" id="KW-1185">Reference proteome</keyword>
<dbReference type="GO" id="GO:0000287">
    <property type="term" value="F:magnesium ion binding"/>
    <property type="evidence" value="ECO:0007669"/>
    <property type="project" value="TreeGrafter"/>
</dbReference>
<dbReference type="GO" id="GO:0036424">
    <property type="term" value="F:L-phosphoserine phosphatase activity"/>
    <property type="evidence" value="ECO:0007669"/>
    <property type="project" value="InterPro"/>
</dbReference>
<dbReference type="Proteomes" id="UP000188342">
    <property type="component" value="Unassembled WGS sequence"/>
</dbReference>
<dbReference type="UniPathway" id="UPA00135">
    <property type="reaction ID" value="UER00198"/>
</dbReference>
<sequence length="290" mass="30269">MPQTVRLVLTAASRIPEALVLLMTEQVTDAREQRAEATEWGHVVSVLGELEDRVRARSLLRGAANRVGVDAAVVEQPLATRAPGLLMMDVDSTLITSEVIDEVAARAGTGEQVAAITERAMRGELDFADSLRARVATLAGTPVGVLDEVRESLEFSPGALDLIAAVKAAGGQVGLVSGGFTEVVEPLVAGLGIDHVTANHFEVRDGLLTGLTRGEVVDRAAKRRHMLRCAELAGCTPEGVVAVGDGANDLDMLGAAGLGVAYCAKPVAATQADATISFPRLDAVRAYLCL</sequence>
<dbReference type="SUPFAM" id="SSF56784">
    <property type="entry name" value="HAD-like"/>
    <property type="match status" value="1"/>
</dbReference>